<name>A0A2K8U9Y1_9GAMM</name>
<evidence type="ECO:0000313" key="2">
    <source>
        <dbReference type="Proteomes" id="UP000232638"/>
    </source>
</evidence>
<sequence>MLALLEISREEQPDQAPPALASVMDVMTFLADHPELAYPSVVLTHEGNVRIQWRRTKGEHFAVEFVGDGDIRFVIFAPDPKRPDKIARVSGSATVDSVMRLAEPYGVRRWAEAKNPGDAL</sequence>
<evidence type="ECO:0000313" key="1">
    <source>
        <dbReference type="EMBL" id="AUB81861.1"/>
    </source>
</evidence>
<keyword evidence="2" id="KW-1185">Reference proteome</keyword>
<organism evidence="1 2">
    <name type="scientific">Candidatus Thiodictyon syntrophicum</name>
    <dbReference type="NCBI Taxonomy" id="1166950"/>
    <lineage>
        <taxon>Bacteria</taxon>
        <taxon>Pseudomonadati</taxon>
        <taxon>Pseudomonadota</taxon>
        <taxon>Gammaproteobacteria</taxon>
        <taxon>Chromatiales</taxon>
        <taxon>Chromatiaceae</taxon>
        <taxon>Thiodictyon</taxon>
    </lineage>
</organism>
<accession>A0A2K8U9Y1</accession>
<dbReference type="EMBL" id="CP020370">
    <property type="protein sequence ID" value="AUB81861.1"/>
    <property type="molecule type" value="Genomic_DNA"/>
</dbReference>
<dbReference type="KEGG" id="tsy:THSYN_13410"/>
<gene>
    <name evidence="1" type="ORF">THSYN_13410</name>
</gene>
<dbReference type="AlphaFoldDB" id="A0A2K8U9Y1"/>
<reference evidence="1 2" key="1">
    <citation type="submission" date="2017-03" db="EMBL/GenBank/DDBJ databases">
        <title>Complete genome sequence of Candidatus 'Thiodictyon syntrophicum' sp. nov. strain Cad16T, a photolithoautotroph purple sulfur bacterium isolated from an alpine meromictic lake.</title>
        <authorList>
            <person name="Luedin S.M."/>
            <person name="Pothier J.F."/>
            <person name="Danza F."/>
            <person name="Storelli N."/>
            <person name="Wittwer M."/>
            <person name="Tonolla M."/>
        </authorList>
    </citation>
    <scope>NUCLEOTIDE SEQUENCE [LARGE SCALE GENOMIC DNA]</scope>
    <source>
        <strain evidence="1 2">Cad16T</strain>
    </source>
</reference>
<dbReference type="Proteomes" id="UP000232638">
    <property type="component" value="Chromosome"/>
</dbReference>
<proteinExistence type="predicted"/>
<protein>
    <submittedName>
        <fullName evidence="1">Uncharacterized protein</fullName>
    </submittedName>
</protein>